<dbReference type="Proteomes" id="UP000186720">
    <property type="component" value="Unassembled WGS sequence"/>
</dbReference>
<keyword evidence="3" id="KW-1185">Reference proteome</keyword>
<proteinExistence type="predicted"/>
<feature type="transmembrane region" description="Helical" evidence="1">
    <location>
        <begin position="28"/>
        <end position="47"/>
    </location>
</feature>
<gene>
    <name evidence="2" type="ORF">RG47T_2174</name>
</gene>
<dbReference type="AlphaFoldDB" id="A0A1Q5ZY92"/>
<organism evidence="2 3">
    <name type="scientific">Mucilaginibacter polytrichastri</name>
    <dbReference type="NCBI Taxonomy" id="1302689"/>
    <lineage>
        <taxon>Bacteria</taxon>
        <taxon>Pseudomonadati</taxon>
        <taxon>Bacteroidota</taxon>
        <taxon>Sphingobacteriia</taxon>
        <taxon>Sphingobacteriales</taxon>
        <taxon>Sphingobacteriaceae</taxon>
        <taxon>Mucilaginibacter</taxon>
    </lineage>
</organism>
<reference evidence="2 3" key="1">
    <citation type="submission" date="2016-11" db="EMBL/GenBank/DDBJ databases">
        <title>Whole Genome Sequencing of Mucilaginibacter polytrichastri RG4-7(T) isolated from the moss sample.</title>
        <authorList>
            <person name="Li Y."/>
        </authorList>
    </citation>
    <scope>NUCLEOTIDE SEQUENCE [LARGE SCALE GENOMIC DNA]</scope>
    <source>
        <strain evidence="2 3">RG4-7</strain>
    </source>
</reference>
<keyword evidence="1" id="KW-1133">Transmembrane helix</keyword>
<protein>
    <submittedName>
        <fullName evidence="2">Uncharacterized protein</fullName>
    </submittedName>
</protein>
<evidence type="ECO:0000313" key="2">
    <source>
        <dbReference type="EMBL" id="OKS86717.1"/>
    </source>
</evidence>
<keyword evidence="1" id="KW-0812">Transmembrane</keyword>
<accession>A0A1Q5ZY92</accession>
<evidence type="ECO:0000313" key="3">
    <source>
        <dbReference type="Proteomes" id="UP000186720"/>
    </source>
</evidence>
<dbReference type="STRING" id="1302689.RG47T_2174"/>
<sequence length="78" mass="8737">MLLSYAFNVAEMVTAAVAISVLTGSVNPWLYVGIILTISIVLSPFNFRYSRLVLLYFLTPGMNYKPELSQTQLFRSGE</sequence>
<keyword evidence="1" id="KW-0472">Membrane</keyword>
<name>A0A1Q5ZY92_9SPHI</name>
<evidence type="ECO:0000256" key="1">
    <source>
        <dbReference type="SAM" id="Phobius"/>
    </source>
</evidence>
<comment type="caution">
    <text evidence="2">The sequence shown here is derived from an EMBL/GenBank/DDBJ whole genome shotgun (WGS) entry which is preliminary data.</text>
</comment>
<dbReference type="EMBL" id="MPPL01000001">
    <property type="protein sequence ID" value="OKS86717.1"/>
    <property type="molecule type" value="Genomic_DNA"/>
</dbReference>